<dbReference type="EMBL" id="JACDTY010000020">
    <property type="protein sequence ID" value="MBA1144216.1"/>
    <property type="molecule type" value="Genomic_DNA"/>
</dbReference>
<evidence type="ECO:0000313" key="3">
    <source>
        <dbReference type="Proteomes" id="UP000558284"/>
    </source>
</evidence>
<accession>A0A838BCC3</accession>
<dbReference type="Pfam" id="PF01872">
    <property type="entry name" value="RibD_C"/>
    <property type="match status" value="1"/>
</dbReference>
<protein>
    <submittedName>
        <fullName evidence="2">Dihydrofolate reductase family protein</fullName>
    </submittedName>
</protein>
<dbReference type="InterPro" id="IPR002734">
    <property type="entry name" value="RibDG_C"/>
</dbReference>
<feature type="domain" description="Bacterial bifunctional deaminase-reductase C-terminal" evidence="1">
    <location>
        <begin position="2"/>
        <end position="183"/>
    </location>
</feature>
<dbReference type="AlphaFoldDB" id="A0A838BCC3"/>
<evidence type="ECO:0000259" key="1">
    <source>
        <dbReference type="Pfam" id="PF01872"/>
    </source>
</evidence>
<dbReference type="GO" id="GO:0008703">
    <property type="term" value="F:5-amino-6-(5-phosphoribosylamino)uracil reductase activity"/>
    <property type="evidence" value="ECO:0007669"/>
    <property type="project" value="InterPro"/>
</dbReference>
<dbReference type="SUPFAM" id="SSF53597">
    <property type="entry name" value="Dihydrofolate reductase-like"/>
    <property type="match status" value="1"/>
</dbReference>
<dbReference type="InterPro" id="IPR050765">
    <property type="entry name" value="Riboflavin_Biosynth_HTPR"/>
</dbReference>
<dbReference type="PANTHER" id="PTHR38011">
    <property type="entry name" value="DIHYDROFOLATE REDUCTASE FAMILY PROTEIN (AFU_ORTHOLOGUE AFUA_8G06820)"/>
    <property type="match status" value="1"/>
</dbReference>
<dbReference type="Gene3D" id="3.40.430.10">
    <property type="entry name" value="Dihydrofolate Reductase, subunit A"/>
    <property type="match status" value="1"/>
</dbReference>
<name>A0A838BCC3_9HYPH</name>
<organism evidence="2 3">
    <name type="scientific">Mesorhizobium neociceri</name>
    <dbReference type="NCBI Taxonomy" id="1307853"/>
    <lineage>
        <taxon>Bacteria</taxon>
        <taxon>Pseudomonadati</taxon>
        <taxon>Pseudomonadota</taxon>
        <taxon>Alphaproteobacteria</taxon>
        <taxon>Hyphomicrobiales</taxon>
        <taxon>Phyllobacteriaceae</taxon>
        <taxon>Mesorhizobium</taxon>
    </lineage>
</organism>
<dbReference type="GO" id="GO:0009231">
    <property type="term" value="P:riboflavin biosynthetic process"/>
    <property type="evidence" value="ECO:0007669"/>
    <property type="project" value="InterPro"/>
</dbReference>
<reference evidence="2 3" key="1">
    <citation type="submission" date="2020-07" db="EMBL/GenBank/DDBJ databases">
        <title>Definition of the novel symbiovar canariense within Mesorhizobium novociceri, a new species of genus Mesorhizobium nodulating Cicer canariense in the Caldera de Taburiente National Park (La Palma, Canary Islands).</title>
        <authorList>
            <person name="Leon-Barrios M."/>
            <person name="Perez-Yepez J."/>
            <person name="Flores-Felix J.D."/>
            <person name="Ramirez-Baena M.H."/>
            <person name="Pulido-Suarez L."/>
            <person name="Igual J.M."/>
            <person name="Velazquez E."/>
            <person name="Peix A."/>
        </authorList>
    </citation>
    <scope>NUCLEOTIDE SEQUENCE [LARGE SCALE GENOMIC DNA]</scope>
    <source>
        <strain evidence="2 3">CCANP35</strain>
    </source>
</reference>
<dbReference type="RefSeq" id="WP_181061165.1">
    <property type="nucleotide sequence ID" value="NZ_JACDTY010000020.1"/>
</dbReference>
<keyword evidence="3" id="KW-1185">Reference proteome</keyword>
<dbReference type="PANTHER" id="PTHR38011:SF11">
    <property type="entry name" value="2,5-DIAMINO-6-RIBOSYLAMINO-4(3H)-PYRIMIDINONE 5'-PHOSPHATE REDUCTASE"/>
    <property type="match status" value="1"/>
</dbReference>
<dbReference type="Proteomes" id="UP000558284">
    <property type="component" value="Unassembled WGS sequence"/>
</dbReference>
<gene>
    <name evidence="2" type="ORF">H0241_28820</name>
</gene>
<dbReference type="InterPro" id="IPR024072">
    <property type="entry name" value="DHFR-like_dom_sf"/>
</dbReference>
<proteinExistence type="predicted"/>
<evidence type="ECO:0000313" key="2">
    <source>
        <dbReference type="EMBL" id="MBA1144216.1"/>
    </source>
</evidence>
<comment type="caution">
    <text evidence="2">The sequence shown here is derived from an EMBL/GenBank/DDBJ whole genome shotgun (WGS) entry which is preliminary data.</text>
</comment>
<sequence>MRKLITGMKISIDGKMEGPEGFADWVDNWSEEYGLMSEIDACLLGGVMYAGYERYWSAIQQNEPDQPLPMTGKLVDPAELEWARFAAKTPHYVLSNTMTSAAWASTRFLRSLDDIAALKREPGKDIYLMGGARITASLIEAGLVDEMRLIVYPLLAGDGKALFGTVHARHRLELRKAEALSDGRVSLVYGIAN</sequence>